<evidence type="ECO:0000313" key="2">
    <source>
        <dbReference type="Proteomes" id="UP000316778"/>
    </source>
</evidence>
<dbReference type="InterPro" id="IPR009241">
    <property type="entry name" value="HigB-like"/>
</dbReference>
<protein>
    <submittedName>
        <fullName evidence="1">Phage derived Gp49-like protein DUF891</fullName>
    </submittedName>
</protein>
<dbReference type="RefSeq" id="WP_145710594.1">
    <property type="nucleotide sequence ID" value="NZ_BAAAFY010000001.1"/>
</dbReference>
<evidence type="ECO:0000313" key="1">
    <source>
        <dbReference type="EMBL" id="TWI91443.1"/>
    </source>
</evidence>
<keyword evidence="2" id="KW-1185">Reference proteome</keyword>
<gene>
    <name evidence="1" type="ORF">LX66_0812</name>
</gene>
<dbReference type="EMBL" id="VLLG01000002">
    <property type="protein sequence ID" value="TWI91443.1"/>
    <property type="molecule type" value="Genomic_DNA"/>
</dbReference>
<organism evidence="1 2">
    <name type="scientific">Chitinophaga japonensis</name>
    <name type="common">Flexibacter japonensis</name>
    <dbReference type="NCBI Taxonomy" id="104662"/>
    <lineage>
        <taxon>Bacteria</taxon>
        <taxon>Pseudomonadati</taxon>
        <taxon>Bacteroidota</taxon>
        <taxon>Chitinophagia</taxon>
        <taxon>Chitinophagales</taxon>
        <taxon>Chitinophagaceae</taxon>
        <taxon>Chitinophaga</taxon>
    </lineage>
</organism>
<accession>A0A562TDI4</accession>
<name>A0A562TDI4_CHIJA</name>
<dbReference type="AlphaFoldDB" id="A0A562TDI4"/>
<dbReference type="Proteomes" id="UP000316778">
    <property type="component" value="Unassembled WGS sequence"/>
</dbReference>
<comment type="caution">
    <text evidence="1">The sequence shown here is derived from an EMBL/GenBank/DDBJ whole genome shotgun (WGS) entry which is preliminary data.</text>
</comment>
<dbReference type="Pfam" id="PF05973">
    <property type="entry name" value="Gp49"/>
    <property type="match status" value="1"/>
</dbReference>
<reference evidence="1 2" key="1">
    <citation type="journal article" date="2013" name="Stand. Genomic Sci.">
        <title>Genomic Encyclopedia of Type Strains, Phase I: The one thousand microbial genomes (KMG-I) project.</title>
        <authorList>
            <person name="Kyrpides N.C."/>
            <person name="Woyke T."/>
            <person name="Eisen J.A."/>
            <person name="Garrity G."/>
            <person name="Lilburn T.G."/>
            <person name="Beck B.J."/>
            <person name="Whitman W.B."/>
            <person name="Hugenholtz P."/>
            <person name="Klenk H.P."/>
        </authorList>
    </citation>
    <scope>NUCLEOTIDE SEQUENCE [LARGE SCALE GENOMIC DNA]</scope>
    <source>
        <strain evidence="1 2">DSM 13484</strain>
    </source>
</reference>
<sequence>MVKPSRYFKTIFLEEVRAFFKELDSRAVKKILYNIDLTEQTNDPRLLKKLTSDIWEFRTKYGNLQYRLLAFWDKTDRTNTLVVATHGIIKKTDKMPGKEIVKADAIRQAYFTRQK</sequence>
<proteinExistence type="predicted"/>
<dbReference type="OrthoDB" id="573082at2"/>